<protein>
    <submittedName>
        <fullName evidence="9">Phospholipase D-like protein</fullName>
    </submittedName>
</protein>
<reference evidence="9 10" key="1">
    <citation type="journal article" date="2013" name="Stand. Genomic Sci.">
        <title>Genomic Encyclopedia of Type Strains, Phase I: The one thousand microbial genomes (KMG-I) project.</title>
        <authorList>
            <person name="Kyrpides N.C."/>
            <person name="Woyke T."/>
            <person name="Eisen J.A."/>
            <person name="Garrity G."/>
            <person name="Lilburn T.G."/>
            <person name="Beck B.J."/>
            <person name="Whitman W.B."/>
            <person name="Hugenholtz P."/>
            <person name="Klenk H.P."/>
        </authorList>
    </citation>
    <scope>NUCLEOTIDE SEQUENCE [LARGE SCALE GENOMIC DNA]</scope>
    <source>
        <strain evidence="9 10">DSM 45044</strain>
    </source>
</reference>
<dbReference type="Proteomes" id="UP000321617">
    <property type="component" value="Unassembled WGS sequence"/>
</dbReference>
<evidence type="ECO:0000256" key="7">
    <source>
        <dbReference type="SAM" id="Phobius"/>
    </source>
</evidence>
<gene>
    <name evidence="9" type="ORF">LX16_4794</name>
</gene>
<proteinExistence type="predicted"/>
<dbReference type="GO" id="GO:0005886">
    <property type="term" value="C:plasma membrane"/>
    <property type="evidence" value="ECO:0007669"/>
    <property type="project" value="UniProtKB-SubCell"/>
</dbReference>
<dbReference type="OrthoDB" id="3298527at2"/>
<evidence type="ECO:0000313" key="10">
    <source>
        <dbReference type="Proteomes" id="UP000321617"/>
    </source>
</evidence>
<evidence type="ECO:0000256" key="1">
    <source>
        <dbReference type="ARBA" id="ARBA00004651"/>
    </source>
</evidence>
<evidence type="ECO:0000256" key="6">
    <source>
        <dbReference type="SAM" id="MobiDB-lite"/>
    </source>
</evidence>
<comment type="caution">
    <text evidence="9">The sequence shown here is derived from an EMBL/GenBank/DDBJ whole genome shotgun (WGS) entry which is preliminary data.</text>
</comment>
<keyword evidence="10" id="KW-1185">Reference proteome</keyword>
<comment type="subcellular location">
    <subcellularLocation>
        <location evidence="1">Cell membrane</location>
        <topology evidence="1">Multi-pass membrane protein</topology>
    </subcellularLocation>
</comment>
<dbReference type="AlphaFoldDB" id="A0A562UQX2"/>
<feature type="region of interest" description="Disordered" evidence="6">
    <location>
        <begin position="49"/>
        <end position="87"/>
    </location>
</feature>
<keyword evidence="4 7" id="KW-1133">Transmembrane helix</keyword>
<sequence length="87" mass="9588">MAYLASLIAAVADCLGGEHPPRRLTRGLWVLIIVLLPIGGAIAWFTAGRHRGRPAGPARPARATGPDDDPDFLNDLHRRLREDRDER</sequence>
<dbReference type="RefSeq" id="WP_158645714.1">
    <property type="nucleotide sequence ID" value="NZ_BAABIJ010000005.1"/>
</dbReference>
<keyword evidence="5 7" id="KW-0472">Membrane</keyword>
<feature type="compositionally biased region" description="Low complexity" evidence="6">
    <location>
        <begin position="54"/>
        <end position="64"/>
    </location>
</feature>
<keyword evidence="3 7" id="KW-0812">Transmembrane</keyword>
<dbReference type="Pfam" id="PF13396">
    <property type="entry name" value="PLDc_N"/>
    <property type="match status" value="1"/>
</dbReference>
<feature type="domain" description="Cardiolipin synthase N-terminal" evidence="8">
    <location>
        <begin position="8"/>
        <end position="49"/>
    </location>
</feature>
<evidence type="ECO:0000259" key="8">
    <source>
        <dbReference type="Pfam" id="PF13396"/>
    </source>
</evidence>
<evidence type="ECO:0000256" key="2">
    <source>
        <dbReference type="ARBA" id="ARBA00022475"/>
    </source>
</evidence>
<evidence type="ECO:0000256" key="4">
    <source>
        <dbReference type="ARBA" id="ARBA00022989"/>
    </source>
</evidence>
<feature type="compositionally biased region" description="Basic and acidic residues" evidence="6">
    <location>
        <begin position="74"/>
        <end position="87"/>
    </location>
</feature>
<evidence type="ECO:0000313" key="9">
    <source>
        <dbReference type="EMBL" id="TWJ08011.1"/>
    </source>
</evidence>
<keyword evidence="2" id="KW-1003">Cell membrane</keyword>
<dbReference type="EMBL" id="VLLL01000009">
    <property type="protein sequence ID" value="TWJ08011.1"/>
    <property type="molecule type" value="Genomic_DNA"/>
</dbReference>
<evidence type="ECO:0000256" key="5">
    <source>
        <dbReference type="ARBA" id="ARBA00023136"/>
    </source>
</evidence>
<dbReference type="InterPro" id="IPR027379">
    <property type="entry name" value="CLS_N"/>
</dbReference>
<organism evidence="9 10">
    <name type="scientific">Stackebrandtia albiflava</name>
    <dbReference type="NCBI Taxonomy" id="406432"/>
    <lineage>
        <taxon>Bacteria</taxon>
        <taxon>Bacillati</taxon>
        <taxon>Actinomycetota</taxon>
        <taxon>Actinomycetes</taxon>
        <taxon>Glycomycetales</taxon>
        <taxon>Glycomycetaceae</taxon>
        <taxon>Stackebrandtia</taxon>
    </lineage>
</organism>
<accession>A0A562UQX2</accession>
<name>A0A562UQX2_9ACTN</name>
<evidence type="ECO:0000256" key="3">
    <source>
        <dbReference type="ARBA" id="ARBA00022692"/>
    </source>
</evidence>
<feature type="transmembrane region" description="Helical" evidence="7">
    <location>
        <begin position="26"/>
        <end position="47"/>
    </location>
</feature>